<organism evidence="2 3">
    <name type="scientific">Ramlibacter monticola</name>
    <dbReference type="NCBI Taxonomy" id="1926872"/>
    <lineage>
        <taxon>Bacteria</taxon>
        <taxon>Pseudomonadati</taxon>
        <taxon>Pseudomonadota</taxon>
        <taxon>Betaproteobacteria</taxon>
        <taxon>Burkholderiales</taxon>
        <taxon>Comamonadaceae</taxon>
        <taxon>Ramlibacter</taxon>
    </lineage>
</organism>
<reference evidence="2 3" key="1">
    <citation type="journal article" date="2017" name="Int. J. Syst. Evol. Microbiol.">
        <title>Ramlibacter monticola sp. nov., isolated from forest soil.</title>
        <authorList>
            <person name="Chaudhary D.K."/>
            <person name="Kim J."/>
        </authorList>
    </citation>
    <scope>NUCLEOTIDE SEQUENCE [LARGE SCALE GENOMIC DNA]</scope>
    <source>
        <strain evidence="2 3">KACC 19175</strain>
    </source>
</reference>
<protein>
    <submittedName>
        <fullName evidence="2">PAS domain S-box protein</fullName>
    </submittedName>
</protein>
<dbReference type="Gene3D" id="3.30.450.20">
    <property type="entry name" value="PAS domain"/>
    <property type="match status" value="1"/>
</dbReference>
<dbReference type="PROSITE" id="PS50112">
    <property type="entry name" value="PAS"/>
    <property type="match status" value="1"/>
</dbReference>
<dbReference type="SMART" id="SM00091">
    <property type="entry name" value="PAS"/>
    <property type="match status" value="1"/>
</dbReference>
<dbReference type="SUPFAM" id="SSF55785">
    <property type="entry name" value="PYP-like sensor domain (PAS domain)"/>
    <property type="match status" value="1"/>
</dbReference>
<gene>
    <name evidence="2" type="ORF">JJ685_28995</name>
</gene>
<accession>A0A936Z5L3</accession>
<dbReference type="InterPro" id="IPR035965">
    <property type="entry name" value="PAS-like_dom_sf"/>
</dbReference>
<name>A0A936Z5L3_9BURK</name>
<evidence type="ECO:0000313" key="3">
    <source>
        <dbReference type="Proteomes" id="UP000599109"/>
    </source>
</evidence>
<dbReference type="EMBL" id="JAEQNE010000013">
    <property type="protein sequence ID" value="MBL0395203.1"/>
    <property type="molecule type" value="Genomic_DNA"/>
</dbReference>
<dbReference type="Pfam" id="PF08448">
    <property type="entry name" value="PAS_4"/>
    <property type="match status" value="1"/>
</dbReference>
<evidence type="ECO:0000259" key="1">
    <source>
        <dbReference type="PROSITE" id="PS50112"/>
    </source>
</evidence>
<dbReference type="RefSeq" id="WP_201677877.1">
    <property type="nucleotide sequence ID" value="NZ_JAEQNE010000013.1"/>
</dbReference>
<dbReference type="InterPro" id="IPR000014">
    <property type="entry name" value="PAS"/>
</dbReference>
<keyword evidence="3" id="KW-1185">Reference proteome</keyword>
<dbReference type="NCBIfam" id="TIGR00229">
    <property type="entry name" value="sensory_box"/>
    <property type="match status" value="1"/>
</dbReference>
<feature type="domain" description="PAS" evidence="1">
    <location>
        <begin position="11"/>
        <end position="81"/>
    </location>
</feature>
<dbReference type="InterPro" id="IPR013656">
    <property type="entry name" value="PAS_4"/>
</dbReference>
<dbReference type="CDD" id="cd00130">
    <property type="entry name" value="PAS"/>
    <property type="match status" value="1"/>
</dbReference>
<dbReference type="Proteomes" id="UP000599109">
    <property type="component" value="Unassembled WGS sequence"/>
</dbReference>
<proteinExistence type="predicted"/>
<sequence>MTPWSDSTLADAGLLRALLESLPDALVVADTGGTIRFWNAAAERLFGHSREEAVGQGLDLLIPERFRPAHDAGFTRAVATGQLRTGTRVLRTRSNHKDGRRLYVDFTFALLKAPDGGVVAVYALARDATEAHVQQQAATQGNKA</sequence>
<dbReference type="AlphaFoldDB" id="A0A936Z5L3"/>
<evidence type="ECO:0000313" key="2">
    <source>
        <dbReference type="EMBL" id="MBL0395203.1"/>
    </source>
</evidence>
<comment type="caution">
    <text evidence="2">The sequence shown here is derived from an EMBL/GenBank/DDBJ whole genome shotgun (WGS) entry which is preliminary data.</text>
</comment>